<evidence type="ECO:0000259" key="9">
    <source>
        <dbReference type="PROSITE" id="PS50109"/>
    </source>
</evidence>
<dbReference type="EMBL" id="JBHSCW010000007">
    <property type="protein sequence ID" value="MFC4352414.1"/>
    <property type="molecule type" value="Genomic_DNA"/>
</dbReference>
<dbReference type="GO" id="GO:0005524">
    <property type="term" value="F:ATP binding"/>
    <property type="evidence" value="ECO:0007669"/>
    <property type="project" value="UniProtKB-KW"/>
</dbReference>
<evidence type="ECO:0000256" key="3">
    <source>
        <dbReference type="ARBA" id="ARBA00022553"/>
    </source>
</evidence>
<dbReference type="InterPro" id="IPR003661">
    <property type="entry name" value="HisK_dim/P_dom"/>
</dbReference>
<dbReference type="InterPro" id="IPR036097">
    <property type="entry name" value="HisK_dim/P_sf"/>
</dbReference>
<keyword evidence="8" id="KW-1133">Transmembrane helix</keyword>
<evidence type="ECO:0000256" key="5">
    <source>
        <dbReference type="ARBA" id="ARBA00022777"/>
    </source>
</evidence>
<dbReference type="Gene3D" id="3.30.565.10">
    <property type="entry name" value="Histidine kinase-like ATPase, C-terminal domain"/>
    <property type="match status" value="1"/>
</dbReference>
<dbReference type="PANTHER" id="PTHR45453:SF1">
    <property type="entry name" value="PHOSPHATE REGULON SENSOR PROTEIN PHOR"/>
    <property type="match status" value="1"/>
</dbReference>
<comment type="catalytic activity">
    <reaction evidence="1">
        <text>ATP + protein L-histidine = ADP + protein N-phospho-L-histidine.</text>
        <dbReference type="EC" id="2.7.13.3"/>
    </reaction>
</comment>
<evidence type="ECO:0000313" key="10">
    <source>
        <dbReference type="EMBL" id="MFC4352414.1"/>
    </source>
</evidence>
<feature type="domain" description="Histidine kinase" evidence="9">
    <location>
        <begin position="237"/>
        <end position="466"/>
    </location>
</feature>
<feature type="transmembrane region" description="Helical" evidence="8">
    <location>
        <begin position="12"/>
        <end position="34"/>
    </location>
</feature>
<keyword evidence="5" id="KW-0418">Kinase</keyword>
<keyword evidence="7 8" id="KW-0472">Membrane</keyword>
<dbReference type="InterPro" id="IPR003594">
    <property type="entry name" value="HATPase_dom"/>
</dbReference>
<dbReference type="Gene3D" id="1.10.287.130">
    <property type="match status" value="1"/>
</dbReference>
<evidence type="ECO:0000256" key="6">
    <source>
        <dbReference type="ARBA" id="ARBA00023012"/>
    </source>
</evidence>
<keyword evidence="8" id="KW-0812">Transmembrane</keyword>
<dbReference type="EC" id="2.7.13.3" evidence="2"/>
<gene>
    <name evidence="10" type="ORF">ACFOW6_12765</name>
</gene>
<dbReference type="CDD" id="cd00082">
    <property type="entry name" value="HisKA"/>
    <property type="match status" value="1"/>
</dbReference>
<evidence type="ECO:0000256" key="4">
    <source>
        <dbReference type="ARBA" id="ARBA00022679"/>
    </source>
</evidence>
<dbReference type="SUPFAM" id="SSF55874">
    <property type="entry name" value="ATPase domain of HSP90 chaperone/DNA topoisomerase II/histidine kinase"/>
    <property type="match status" value="1"/>
</dbReference>
<dbReference type="Pfam" id="PF13188">
    <property type="entry name" value="PAS_8"/>
    <property type="match status" value="1"/>
</dbReference>
<sequence>MSRKAQLRRHLLFAAVVFSGPAITVFLALAIAGVLAWPHALGGLLVTLIGTGLLLRLHFRHLQGLFAYLESIRHPAESPLPRPTTAGSDLLSPHLEAAIYHTASERERQKRQLREVTASNEAILSTLPDPLLMLDRSRRILRANKAALDLLGHDMTGRDLLAVVRHPSLVAAADAAISGAEGQEVDFQLHGEVDRHFSAQVVALQSPSHDGTVAIVALHDLTAAYRAEKMRADFVANASHELRTPLSSLIGFIETLRGPAREDSEARDSFLEIMHDQASRMVRLVEDLLSLSRIEMREHSLPSGEVEVTGLLDKVLRSLEIKAQGKDIRLTSNVGELPPVVGDPDELTQVFQNLVDNAIKYGRNSSEVRIEAETVRPEQDAGARRLGRAGLAVRVIDQGEGISRQHLTRLTERFYRVDTARSRELGGTGLGLAIVKHILNRHRGFLKVDSEVGTGSTFTVYLPAESREERKSVENRQSA</sequence>
<dbReference type="PANTHER" id="PTHR45453">
    <property type="entry name" value="PHOSPHATE REGULON SENSOR PROTEIN PHOR"/>
    <property type="match status" value="1"/>
</dbReference>
<dbReference type="InterPro" id="IPR035965">
    <property type="entry name" value="PAS-like_dom_sf"/>
</dbReference>
<evidence type="ECO:0000313" key="11">
    <source>
        <dbReference type="Proteomes" id="UP001595799"/>
    </source>
</evidence>
<keyword evidence="10" id="KW-0547">Nucleotide-binding</keyword>
<dbReference type="Pfam" id="PF02518">
    <property type="entry name" value="HATPase_c"/>
    <property type="match status" value="1"/>
</dbReference>
<reference evidence="11" key="1">
    <citation type="journal article" date="2019" name="Int. J. Syst. Evol. Microbiol.">
        <title>The Global Catalogue of Microorganisms (GCM) 10K type strain sequencing project: providing services to taxonomists for standard genome sequencing and annotation.</title>
        <authorList>
            <consortium name="The Broad Institute Genomics Platform"/>
            <consortium name="The Broad Institute Genome Sequencing Center for Infectious Disease"/>
            <person name="Wu L."/>
            <person name="Ma J."/>
        </authorList>
    </citation>
    <scope>NUCLEOTIDE SEQUENCE [LARGE SCALE GENOMIC DNA]</scope>
    <source>
        <strain evidence="11">CECT 8472</strain>
    </source>
</reference>
<dbReference type="Pfam" id="PF00512">
    <property type="entry name" value="HisKA"/>
    <property type="match status" value="1"/>
</dbReference>
<dbReference type="Gene3D" id="3.30.450.20">
    <property type="entry name" value="PAS domain"/>
    <property type="match status" value="1"/>
</dbReference>
<dbReference type="SMART" id="SM00091">
    <property type="entry name" value="PAS"/>
    <property type="match status" value="1"/>
</dbReference>
<dbReference type="CDD" id="cd00130">
    <property type="entry name" value="PAS"/>
    <property type="match status" value="1"/>
</dbReference>
<organism evidence="10 11">
    <name type="scientific">Fodinicurvata halophila</name>
    <dbReference type="NCBI Taxonomy" id="1419723"/>
    <lineage>
        <taxon>Bacteria</taxon>
        <taxon>Pseudomonadati</taxon>
        <taxon>Pseudomonadota</taxon>
        <taxon>Alphaproteobacteria</taxon>
        <taxon>Rhodospirillales</taxon>
        <taxon>Rhodovibrionaceae</taxon>
        <taxon>Fodinicurvata</taxon>
    </lineage>
</organism>
<dbReference type="InterPro" id="IPR005467">
    <property type="entry name" value="His_kinase_dom"/>
</dbReference>
<protein>
    <recommendedName>
        <fullName evidence="2">histidine kinase</fullName>
        <ecNumber evidence="2">2.7.13.3</ecNumber>
    </recommendedName>
</protein>
<dbReference type="SMART" id="SM00388">
    <property type="entry name" value="HisKA"/>
    <property type="match status" value="1"/>
</dbReference>
<dbReference type="SUPFAM" id="SSF47384">
    <property type="entry name" value="Homodimeric domain of signal transducing histidine kinase"/>
    <property type="match status" value="1"/>
</dbReference>
<evidence type="ECO:0000256" key="8">
    <source>
        <dbReference type="SAM" id="Phobius"/>
    </source>
</evidence>
<keyword evidence="3" id="KW-0597">Phosphoprotein</keyword>
<keyword evidence="10" id="KW-0067">ATP-binding</keyword>
<dbReference type="InterPro" id="IPR050351">
    <property type="entry name" value="BphY/WalK/GraS-like"/>
</dbReference>
<dbReference type="RefSeq" id="WP_382422766.1">
    <property type="nucleotide sequence ID" value="NZ_JBHSCW010000007.1"/>
</dbReference>
<proteinExistence type="predicted"/>
<name>A0ABV8UPE6_9PROT</name>
<evidence type="ECO:0000256" key="2">
    <source>
        <dbReference type="ARBA" id="ARBA00012438"/>
    </source>
</evidence>
<keyword evidence="11" id="KW-1185">Reference proteome</keyword>
<dbReference type="InterPro" id="IPR000014">
    <property type="entry name" value="PAS"/>
</dbReference>
<dbReference type="SUPFAM" id="SSF55785">
    <property type="entry name" value="PYP-like sensor domain (PAS domain)"/>
    <property type="match status" value="1"/>
</dbReference>
<dbReference type="InterPro" id="IPR004358">
    <property type="entry name" value="Sig_transdc_His_kin-like_C"/>
</dbReference>
<comment type="caution">
    <text evidence="10">The sequence shown here is derived from an EMBL/GenBank/DDBJ whole genome shotgun (WGS) entry which is preliminary data.</text>
</comment>
<dbReference type="InterPro" id="IPR036890">
    <property type="entry name" value="HATPase_C_sf"/>
</dbReference>
<keyword evidence="6" id="KW-0902">Two-component regulatory system</keyword>
<accession>A0ABV8UPE6</accession>
<evidence type="ECO:0000256" key="7">
    <source>
        <dbReference type="ARBA" id="ARBA00023136"/>
    </source>
</evidence>
<dbReference type="PROSITE" id="PS50109">
    <property type="entry name" value="HIS_KIN"/>
    <property type="match status" value="1"/>
</dbReference>
<keyword evidence="4" id="KW-0808">Transferase</keyword>
<dbReference type="Proteomes" id="UP001595799">
    <property type="component" value="Unassembled WGS sequence"/>
</dbReference>
<dbReference type="PRINTS" id="PR00344">
    <property type="entry name" value="BCTRLSENSOR"/>
</dbReference>
<evidence type="ECO:0000256" key="1">
    <source>
        <dbReference type="ARBA" id="ARBA00000085"/>
    </source>
</evidence>
<dbReference type="SMART" id="SM00387">
    <property type="entry name" value="HATPase_c"/>
    <property type="match status" value="1"/>
</dbReference>